<dbReference type="EMBL" id="CAAALY010037067">
    <property type="protein sequence ID" value="VEL18448.1"/>
    <property type="molecule type" value="Genomic_DNA"/>
</dbReference>
<organism evidence="2 3">
    <name type="scientific">Protopolystoma xenopodis</name>
    <dbReference type="NCBI Taxonomy" id="117903"/>
    <lineage>
        <taxon>Eukaryota</taxon>
        <taxon>Metazoa</taxon>
        <taxon>Spiralia</taxon>
        <taxon>Lophotrochozoa</taxon>
        <taxon>Platyhelminthes</taxon>
        <taxon>Monogenea</taxon>
        <taxon>Polyopisthocotylea</taxon>
        <taxon>Polystomatidea</taxon>
        <taxon>Polystomatidae</taxon>
        <taxon>Protopolystoma</taxon>
    </lineage>
</organism>
<proteinExistence type="predicted"/>
<feature type="transmembrane region" description="Helical" evidence="1">
    <location>
        <begin position="87"/>
        <end position="108"/>
    </location>
</feature>
<dbReference type="Proteomes" id="UP000784294">
    <property type="component" value="Unassembled WGS sequence"/>
</dbReference>
<name>A0A448WRK3_9PLAT</name>
<keyword evidence="3" id="KW-1185">Reference proteome</keyword>
<keyword evidence="1" id="KW-0472">Membrane</keyword>
<accession>A0A448WRK3</accession>
<comment type="caution">
    <text evidence="2">The sequence shown here is derived from an EMBL/GenBank/DDBJ whole genome shotgun (WGS) entry which is preliminary data.</text>
</comment>
<keyword evidence="1" id="KW-0812">Transmembrane</keyword>
<protein>
    <submittedName>
        <fullName evidence="2">Uncharacterized protein</fullName>
    </submittedName>
</protein>
<gene>
    <name evidence="2" type="ORF">PXEA_LOCUS11888</name>
</gene>
<dbReference type="AlphaFoldDB" id="A0A448WRK3"/>
<evidence type="ECO:0000313" key="3">
    <source>
        <dbReference type="Proteomes" id="UP000784294"/>
    </source>
</evidence>
<keyword evidence="1" id="KW-1133">Transmembrane helix</keyword>
<reference evidence="2" key="1">
    <citation type="submission" date="2018-11" db="EMBL/GenBank/DDBJ databases">
        <authorList>
            <consortium name="Pathogen Informatics"/>
        </authorList>
    </citation>
    <scope>NUCLEOTIDE SEQUENCE</scope>
</reference>
<sequence>MHSTTDLDWKTHRKDAFNVTFSGQKPVTDEKLPPSPTEQMPLHSRALNVTSWIDRRRQTVRRRLHQSGGRSQLNRSIQPVSPVHNLLSLRMCLFSATHALLLVHALLVRARLHHQAAPTHTRTYACRLLGIWC</sequence>
<evidence type="ECO:0000313" key="2">
    <source>
        <dbReference type="EMBL" id="VEL18448.1"/>
    </source>
</evidence>
<evidence type="ECO:0000256" key="1">
    <source>
        <dbReference type="SAM" id="Phobius"/>
    </source>
</evidence>